<protein>
    <recommendedName>
        <fullName evidence="3">DUF2384 domain-containing protein</fullName>
    </recommendedName>
</protein>
<accession>A0ABV8EFW3</accession>
<sequence length="370" mass="40181">MAHTHVLKSQPGFPLVPAGSDLHVGAEYRATGWASLGREGSFVRATDIGLPENPTLGHVSDHAILGGAAAVHQRDDTFEHSYFGADYGLLERQRPDIALLARFARSVEFATFHMCVAFDIAGIADFDMNLKSHPLPREASWFGALVDATFARFKILRKALAFEWTPPAEAEPLTCSAFYALCDLAPASSHSLKQLYFSRRGHAYQSLVQQLDVTASIIEAALQLRRDADAAINNRAQEDDANRLARTQDEILSKAGDALSLRQAAERLGMTHQNLHKRIGSNSALGVMRGRQLVIPSVQFVESKDGVKILPELRQVLRLFAEASAGTWTALQYLTELDPVLGATPIEILKAGGVDAATAAARAYLGLDEA</sequence>
<evidence type="ECO:0000313" key="1">
    <source>
        <dbReference type="EMBL" id="MFC3970357.1"/>
    </source>
</evidence>
<dbReference type="RefSeq" id="WP_247261091.1">
    <property type="nucleotide sequence ID" value="NZ_JALJQZ010000016.1"/>
</dbReference>
<evidence type="ECO:0000313" key="2">
    <source>
        <dbReference type="Proteomes" id="UP001595697"/>
    </source>
</evidence>
<gene>
    <name evidence="1" type="ORF">ACFOVS_19915</name>
</gene>
<organism evidence="1 2">
    <name type="scientific">Rhizobium lemnae</name>
    <dbReference type="NCBI Taxonomy" id="1214924"/>
    <lineage>
        <taxon>Bacteria</taxon>
        <taxon>Pseudomonadati</taxon>
        <taxon>Pseudomonadota</taxon>
        <taxon>Alphaproteobacteria</taxon>
        <taxon>Hyphomicrobiales</taxon>
        <taxon>Rhizobiaceae</taxon>
        <taxon>Rhizobium/Agrobacterium group</taxon>
        <taxon>Rhizobium</taxon>
    </lineage>
</organism>
<evidence type="ECO:0008006" key="3">
    <source>
        <dbReference type="Google" id="ProtNLM"/>
    </source>
</evidence>
<keyword evidence="2" id="KW-1185">Reference proteome</keyword>
<proteinExistence type="predicted"/>
<reference evidence="2" key="1">
    <citation type="journal article" date="2019" name="Int. J. Syst. Evol. Microbiol.">
        <title>The Global Catalogue of Microorganisms (GCM) 10K type strain sequencing project: providing services to taxonomists for standard genome sequencing and annotation.</title>
        <authorList>
            <consortium name="The Broad Institute Genomics Platform"/>
            <consortium name="The Broad Institute Genome Sequencing Center for Infectious Disease"/>
            <person name="Wu L."/>
            <person name="Ma J."/>
        </authorList>
    </citation>
    <scope>NUCLEOTIDE SEQUENCE [LARGE SCALE GENOMIC DNA]</scope>
    <source>
        <strain evidence="2">TBRC 5781</strain>
    </source>
</reference>
<comment type="caution">
    <text evidence="1">The sequence shown here is derived from an EMBL/GenBank/DDBJ whole genome shotgun (WGS) entry which is preliminary data.</text>
</comment>
<name>A0ABV8EFW3_9HYPH</name>
<dbReference type="Proteomes" id="UP001595697">
    <property type="component" value="Unassembled WGS sequence"/>
</dbReference>
<dbReference type="EMBL" id="JBHSBD010000100">
    <property type="protein sequence ID" value="MFC3970357.1"/>
    <property type="molecule type" value="Genomic_DNA"/>
</dbReference>